<evidence type="ECO:0008006" key="3">
    <source>
        <dbReference type="Google" id="ProtNLM"/>
    </source>
</evidence>
<dbReference type="Proteomes" id="UP000054018">
    <property type="component" value="Unassembled WGS sequence"/>
</dbReference>
<evidence type="ECO:0000313" key="2">
    <source>
        <dbReference type="Proteomes" id="UP000054018"/>
    </source>
</evidence>
<accession>A0A0D0ACK1</accession>
<sequence length="663" mass="74857">MPSSLLTLPLELVERVAIHLTDADGIRALLPLLLTCKHLYNTLGTRSNHHIFASHFVSHYDLSSVSRRLGPQAANSHAYASQLLRYSYAISRIRSGDIHADDILDTFWTSFLMFMEDDGKNRASLEAAGLPDFVDRFVRERLYDGHRNGWPADNAVNSLALWLLWLTTTEERLRAESSLQRTQMIKLMLPFVAMPVRYPSTLAPDIHFSLPLSREVTTAPHSVPTLHGPYPHYLYGRYHSTALYSIPDLEIGVPLASIAAKLIYFSRREVFPIAVPSHLPRDRQHALQLGLTMIGPTQADVHELNNNKVARLVPPTPPDGDWSEGIQDWDTMTADQRAATAPSSRWDNDWYRLVDCTDMFKSVSFKRSHYTPGTMSGLWQGRMLLADNTALEALFQRPHMPTNFNEQELGVVVAPVFMRLREYVCMDVAQNEPVAAGEMEDGRHNAWLPASTQRFECANELALSYTTPDPVLPHRRIETTKRYREYVADGSLHDETTCRGCLYRGTSEMVFREYDERFLEMLDSELAAAPLPDEMEDVQDDIAEDEGAEEDAGDDDAMSVDDDGELVIKRKCDGIMDIVLVGETDERHAQAWHPYRFYGRVRKWDGLIALVRAPATPGTPHVGLWVFTGYVVGGQTLVGNWRTTSHPGEPVTFEGAFLMSKRD</sequence>
<dbReference type="OrthoDB" id="5595695at2759"/>
<dbReference type="STRING" id="765257.A0A0D0ACK1"/>
<dbReference type="EMBL" id="KN833688">
    <property type="protein sequence ID" value="KIK29843.1"/>
    <property type="molecule type" value="Genomic_DNA"/>
</dbReference>
<organism evidence="1 2">
    <name type="scientific">Pisolithus microcarpus 441</name>
    <dbReference type="NCBI Taxonomy" id="765257"/>
    <lineage>
        <taxon>Eukaryota</taxon>
        <taxon>Fungi</taxon>
        <taxon>Dikarya</taxon>
        <taxon>Basidiomycota</taxon>
        <taxon>Agaricomycotina</taxon>
        <taxon>Agaricomycetes</taxon>
        <taxon>Agaricomycetidae</taxon>
        <taxon>Boletales</taxon>
        <taxon>Sclerodermatineae</taxon>
        <taxon>Pisolithaceae</taxon>
        <taxon>Pisolithus</taxon>
    </lineage>
</organism>
<dbReference type="AlphaFoldDB" id="A0A0D0ACK1"/>
<gene>
    <name evidence="1" type="ORF">PISMIDRAFT_443206</name>
</gene>
<name>A0A0D0ACK1_9AGAM</name>
<evidence type="ECO:0000313" key="1">
    <source>
        <dbReference type="EMBL" id="KIK29843.1"/>
    </source>
</evidence>
<keyword evidence="2" id="KW-1185">Reference proteome</keyword>
<reference evidence="1 2" key="1">
    <citation type="submission" date="2014-04" db="EMBL/GenBank/DDBJ databases">
        <authorList>
            <consortium name="DOE Joint Genome Institute"/>
            <person name="Kuo A."/>
            <person name="Kohler A."/>
            <person name="Costa M.D."/>
            <person name="Nagy L.G."/>
            <person name="Floudas D."/>
            <person name="Copeland A."/>
            <person name="Barry K.W."/>
            <person name="Cichocki N."/>
            <person name="Veneault-Fourrey C."/>
            <person name="LaButti K."/>
            <person name="Lindquist E.A."/>
            <person name="Lipzen A."/>
            <person name="Lundell T."/>
            <person name="Morin E."/>
            <person name="Murat C."/>
            <person name="Sun H."/>
            <person name="Tunlid A."/>
            <person name="Henrissat B."/>
            <person name="Grigoriev I.V."/>
            <person name="Hibbett D.S."/>
            <person name="Martin F."/>
            <person name="Nordberg H.P."/>
            <person name="Cantor M.N."/>
            <person name="Hua S.X."/>
        </authorList>
    </citation>
    <scope>NUCLEOTIDE SEQUENCE [LARGE SCALE GENOMIC DNA]</scope>
    <source>
        <strain evidence="1 2">441</strain>
    </source>
</reference>
<protein>
    <recommendedName>
        <fullName evidence="3">F-box domain-containing protein</fullName>
    </recommendedName>
</protein>
<reference evidence="2" key="2">
    <citation type="submission" date="2015-01" db="EMBL/GenBank/DDBJ databases">
        <title>Evolutionary Origins and Diversification of the Mycorrhizal Mutualists.</title>
        <authorList>
            <consortium name="DOE Joint Genome Institute"/>
            <consortium name="Mycorrhizal Genomics Consortium"/>
            <person name="Kohler A."/>
            <person name="Kuo A."/>
            <person name="Nagy L.G."/>
            <person name="Floudas D."/>
            <person name="Copeland A."/>
            <person name="Barry K.W."/>
            <person name="Cichocki N."/>
            <person name="Veneault-Fourrey C."/>
            <person name="LaButti K."/>
            <person name="Lindquist E.A."/>
            <person name="Lipzen A."/>
            <person name="Lundell T."/>
            <person name="Morin E."/>
            <person name="Murat C."/>
            <person name="Riley R."/>
            <person name="Ohm R."/>
            <person name="Sun H."/>
            <person name="Tunlid A."/>
            <person name="Henrissat B."/>
            <person name="Grigoriev I.V."/>
            <person name="Hibbett D.S."/>
            <person name="Martin F."/>
        </authorList>
    </citation>
    <scope>NUCLEOTIDE SEQUENCE [LARGE SCALE GENOMIC DNA]</scope>
    <source>
        <strain evidence="2">441</strain>
    </source>
</reference>
<proteinExistence type="predicted"/>
<dbReference type="HOGENOM" id="CLU_011151_0_0_1"/>